<keyword evidence="3" id="KW-0808">Transferase</keyword>
<dbReference type="PROSITE" id="PS00868">
    <property type="entry name" value="CYS_MET_METAB_PP"/>
    <property type="match status" value="1"/>
</dbReference>
<dbReference type="GO" id="GO:0071269">
    <property type="term" value="P:L-homocysteine biosynthetic process"/>
    <property type="evidence" value="ECO:0007669"/>
    <property type="project" value="TreeGrafter"/>
</dbReference>
<evidence type="ECO:0000256" key="1">
    <source>
        <dbReference type="ARBA" id="ARBA00001933"/>
    </source>
</evidence>
<accession>A0A1X7CMZ2</accession>
<dbReference type="Proteomes" id="UP000192911">
    <property type="component" value="Unassembled WGS sequence"/>
</dbReference>
<protein>
    <submittedName>
        <fullName evidence="7">O-acetylhomoserine sulfhydrylase</fullName>
    </submittedName>
</protein>
<dbReference type="PIRSF" id="PIRSF001434">
    <property type="entry name" value="CGS"/>
    <property type="match status" value="1"/>
</dbReference>
<dbReference type="GO" id="GO:0003961">
    <property type="term" value="F:O-acetylhomoserine aminocarboxypropyltransferase activity"/>
    <property type="evidence" value="ECO:0007669"/>
    <property type="project" value="TreeGrafter"/>
</dbReference>
<dbReference type="Gene3D" id="3.40.640.10">
    <property type="entry name" value="Type I PLP-dependent aspartate aminotransferase-like (Major domain)"/>
    <property type="match status" value="1"/>
</dbReference>
<evidence type="ECO:0000313" key="8">
    <source>
        <dbReference type="Proteomes" id="UP000192911"/>
    </source>
</evidence>
<evidence type="ECO:0000256" key="4">
    <source>
        <dbReference type="ARBA" id="ARBA00022898"/>
    </source>
</evidence>
<evidence type="ECO:0000256" key="2">
    <source>
        <dbReference type="ARBA" id="ARBA00009077"/>
    </source>
</evidence>
<dbReference type="InterPro" id="IPR015424">
    <property type="entry name" value="PyrdxlP-dep_Trfase"/>
</dbReference>
<reference evidence="8" key="1">
    <citation type="submission" date="2017-04" db="EMBL/GenBank/DDBJ databases">
        <authorList>
            <person name="Varghese N."/>
            <person name="Submissions S."/>
        </authorList>
    </citation>
    <scope>NUCLEOTIDE SEQUENCE [LARGE SCALE GENOMIC DNA]</scope>
    <source>
        <strain evidence="8">Ballard 720</strain>
    </source>
</reference>
<dbReference type="GO" id="GO:0005737">
    <property type="term" value="C:cytoplasm"/>
    <property type="evidence" value="ECO:0007669"/>
    <property type="project" value="TreeGrafter"/>
</dbReference>
<dbReference type="AlphaFoldDB" id="A0A1X7CMZ2"/>
<comment type="cofactor">
    <cofactor evidence="1 6">
        <name>pyridoxal 5'-phosphate</name>
        <dbReference type="ChEBI" id="CHEBI:597326"/>
    </cofactor>
</comment>
<evidence type="ECO:0000256" key="5">
    <source>
        <dbReference type="PIRSR" id="PIRSR001434-2"/>
    </source>
</evidence>
<dbReference type="NCBIfam" id="TIGR01326">
    <property type="entry name" value="OAH_OAS_sulfhy"/>
    <property type="match status" value="1"/>
</dbReference>
<evidence type="ECO:0000256" key="6">
    <source>
        <dbReference type="RuleBase" id="RU362118"/>
    </source>
</evidence>
<dbReference type="InterPro" id="IPR015422">
    <property type="entry name" value="PyrdxlP-dep_Trfase_small"/>
</dbReference>
<gene>
    <name evidence="7" type="ORF">SAMN06295900_101644</name>
</gene>
<keyword evidence="8" id="KW-1185">Reference proteome</keyword>
<dbReference type="GO" id="GO:0030170">
    <property type="term" value="F:pyridoxal phosphate binding"/>
    <property type="evidence" value="ECO:0007669"/>
    <property type="project" value="InterPro"/>
</dbReference>
<dbReference type="EMBL" id="FXAH01000001">
    <property type="protein sequence ID" value="SME99700.1"/>
    <property type="molecule type" value="Genomic_DNA"/>
</dbReference>
<dbReference type="NCBIfam" id="NF006004">
    <property type="entry name" value="PRK08134.1"/>
    <property type="match status" value="1"/>
</dbReference>
<name>A0A1X7CMZ2_TRICW</name>
<dbReference type="SUPFAM" id="SSF53383">
    <property type="entry name" value="PLP-dependent transferases"/>
    <property type="match status" value="1"/>
</dbReference>
<dbReference type="GO" id="GO:0019346">
    <property type="term" value="P:transsulfuration"/>
    <property type="evidence" value="ECO:0007669"/>
    <property type="project" value="InterPro"/>
</dbReference>
<evidence type="ECO:0000313" key="7">
    <source>
        <dbReference type="EMBL" id="SME99700.1"/>
    </source>
</evidence>
<dbReference type="InterPro" id="IPR006235">
    <property type="entry name" value="OAc-hSer/O-AcSer_sulfhydrylase"/>
</dbReference>
<sequence length="460" mass="48767">MTATPTLAGCASGLSLMSANRFDTLAVHAGAAPDPATGARVTPVYQSAAFVFRDTDHAAALFDMERAGHVYSRISNPTVAVFEERVAALEGGAGAIGAASGQAALHLAIATLMGAGSHIVASNALYGGSHNLLSYTLRRFGIETTFVPPRDIDAWRAALRPTTRLVFGETLGNPGLDVLDIEALAGIAHEHGVPLLVDSTLTTPCLLKPFEYGADLVYHSATKFLGGHGTTIGGVLVDGGTFDFVASGRFPELTEPYEGFHGMVFAEESTIAPFLLRARREGLRDFGACLHPQAAWQLLQGIETLPLRMERHVANTRRIVEFLGAHEAVASVAYPELDAHPDHALARRLLPRGAGAVVSFDLRGDRAAGRRFIEALTLFSHLANVGDVRSLVIHPATTTHFRMDARALAAAGIREGTIRLSIGLEDPDDLIDDLKRALKAATRDTARARAAAPSSGKEPA</sequence>
<dbReference type="PANTHER" id="PTHR43797">
    <property type="entry name" value="HOMOCYSTEINE/CYSTEINE SYNTHASE"/>
    <property type="match status" value="1"/>
</dbReference>
<dbReference type="Gene3D" id="3.90.1150.10">
    <property type="entry name" value="Aspartate Aminotransferase, domain 1"/>
    <property type="match status" value="1"/>
</dbReference>
<dbReference type="InterPro" id="IPR054542">
    <property type="entry name" value="Cys_met_metab_PP"/>
</dbReference>
<feature type="modified residue" description="N6-(pyridoxal phosphate)lysine" evidence="5">
    <location>
        <position position="223"/>
    </location>
</feature>
<dbReference type="InterPro" id="IPR000277">
    <property type="entry name" value="Cys/Met-Metab_PyrdxlP-dep_enz"/>
</dbReference>
<keyword evidence="4 5" id="KW-0663">Pyridoxal phosphate</keyword>
<dbReference type="FunFam" id="3.40.640.10:FF:000035">
    <property type="entry name" value="O-succinylhomoserine sulfhydrylase"/>
    <property type="match status" value="1"/>
</dbReference>
<dbReference type="InterPro" id="IPR015421">
    <property type="entry name" value="PyrdxlP-dep_Trfase_major"/>
</dbReference>
<dbReference type="Pfam" id="PF01053">
    <property type="entry name" value="Cys_Met_Meta_PP"/>
    <property type="match status" value="1"/>
</dbReference>
<dbReference type="PANTHER" id="PTHR43797:SF2">
    <property type="entry name" value="HOMOCYSTEINE_CYSTEINE SYNTHASE"/>
    <property type="match status" value="1"/>
</dbReference>
<comment type="similarity">
    <text evidence="2 6">Belongs to the trans-sulfuration enzymes family.</text>
</comment>
<dbReference type="GO" id="GO:0004124">
    <property type="term" value="F:cysteine synthase activity"/>
    <property type="evidence" value="ECO:0007669"/>
    <property type="project" value="TreeGrafter"/>
</dbReference>
<proteinExistence type="inferred from homology"/>
<dbReference type="CDD" id="cd00614">
    <property type="entry name" value="CGS_like"/>
    <property type="match status" value="1"/>
</dbReference>
<evidence type="ECO:0000256" key="3">
    <source>
        <dbReference type="ARBA" id="ARBA00022679"/>
    </source>
</evidence>
<dbReference type="GO" id="GO:0006535">
    <property type="term" value="P:cysteine biosynthetic process from serine"/>
    <property type="evidence" value="ECO:0007669"/>
    <property type="project" value="TreeGrafter"/>
</dbReference>
<dbReference type="STRING" id="28094.SAMN06295900_101644"/>
<organism evidence="7 8">
    <name type="scientific">Trinickia caryophylli</name>
    <name type="common">Paraburkholderia caryophylli</name>
    <dbReference type="NCBI Taxonomy" id="28094"/>
    <lineage>
        <taxon>Bacteria</taxon>
        <taxon>Pseudomonadati</taxon>
        <taxon>Pseudomonadota</taxon>
        <taxon>Betaproteobacteria</taxon>
        <taxon>Burkholderiales</taxon>
        <taxon>Burkholderiaceae</taxon>
        <taxon>Trinickia</taxon>
    </lineage>
</organism>